<evidence type="ECO:0000313" key="3">
    <source>
        <dbReference type="EMBL" id="MEA5453343.1"/>
    </source>
</evidence>
<feature type="compositionally biased region" description="Low complexity" evidence="1">
    <location>
        <begin position="13"/>
        <end position="22"/>
    </location>
</feature>
<proteinExistence type="predicted"/>
<dbReference type="EMBL" id="JAYGGQ010000001">
    <property type="protein sequence ID" value="MEA5453343.1"/>
    <property type="molecule type" value="Genomic_DNA"/>
</dbReference>
<evidence type="ECO:0000259" key="2">
    <source>
        <dbReference type="SMART" id="SM00858"/>
    </source>
</evidence>
<dbReference type="Gene3D" id="3.90.1210.10">
    <property type="entry name" value="Antifreeze-like/N-acetylneuraminic acid synthase C-terminal domain"/>
    <property type="match status" value="1"/>
</dbReference>
<dbReference type="Proteomes" id="UP001304769">
    <property type="component" value="Unassembled WGS sequence"/>
</dbReference>
<comment type="caution">
    <text evidence="3">The sequence shown here is derived from an EMBL/GenBank/DDBJ whole genome shotgun (WGS) entry which is preliminary data.</text>
</comment>
<dbReference type="Pfam" id="PF16976">
    <property type="entry name" value="RcpC"/>
    <property type="match status" value="1"/>
</dbReference>
<feature type="domain" description="SAF" evidence="2">
    <location>
        <begin position="65"/>
        <end position="127"/>
    </location>
</feature>
<name>A0ABU5T0Z4_9MICC</name>
<feature type="compositionally biased region" description="Basic residues" evidence="1">
    <location>
        <begin position="1"/>
        <end position="12"/>
    </location>
</feature>
<reference evidence="3 4" key="1">
    <citation type="submission" date="2023-12" db="EMBL/GenBank/DDBJ databases">
        <title>Sinomonas terricola sp. nov, isolated from litchi orchard soil in Guangdong, PR China.</title>
        <authorList>
            <person name="Jiaxin W."/>
            <person name="Yang Z."/>
            <person name="Honghui Z."/>
        </authorList>
    </citation>
    <scope>NUCLEOTIDE SEQUENCE [LARGE SCALE GENOMIC DNA]</scope>
    <source>
        <strain evidence="3 4">JGH33</strain>
    </source>
</reference>
<organism evidence="3 4">
    <name type="scientific">Sinomonas terricola</name>
    <dbReference type="NCBI Taxonomy" id="3110330"/>
    <lineage>
        <taxon>Bacteria</taxon>
        <taxon>Bacillati</taxon>
        <taxon>Actinomycetota</taxon>
        <taxon>Actinomycetes</taxon>
        <taxon>Micrococcales</taxon>
        <taxon>Micrococcaceae</taxon>
        <taxon>Sinomonas</taxon>
    </lineage>
</organism>
<protein>
    <submittedName>
        <fullName evidence="3">RcpC/CpaB family pilus assembly protein</fullName>
    </submittedName>
</protein>
<dbReference type="InterPro" id="IPR013974">
    <property type="entry name" value="SAF"/>
</dbReference>
<dbReference type="SMART" id="SM00858">
    <property type="entry name" value="SAF"/>
    <property type="match status" value="1"/>
</dbReference>
<evidence type="ECO:0000313" key="4">
    <source>
        <dbReference type="Proteomes" id="UP001304769"/>
    </source>
</evidence>
<gene>
    <name evidence="3" type="ORF">SPF06_01285</name>
</gene>
<accession>A0ABU5T0Z4</accession>
<feature type="region of interest" description="Disordered" evidence="1">
    <location>
        <begin position="1"/>
        <end position="22"/>
    </location>
</feature>
<dbReference type="Pfam" id="PF08666">
    <property type="entry name" value="SAF"/>
    <property type="match status" value="1"/>
</dbReference>
<evidence type="ECO:0000256" key="1">
    <source>
        <dbReference type="SAM" id="MobiDB-lite"/>
    </source>
</evidence>
<keyword evidence="4" id="KW-1185">Reference proteome</keyword>
<dbReference type="InterPro" id="IPR031571">
    <property type="entry name" value="RcpC_dom"/>
</dbReference>
<dbReference type="CDD" id="cd11614">
    <property type="entry name" value="SAF_CpaB_FlgA_like"/>
    <property type="match status" value="1"/>
</dbReference>
<sequence>MTFTRLPRRKPPARASAAPAPWGSRRRAPLMRLLERRRRSLAAAALCVGVAIGVYQLTPPSAAHASVVVAAADLPAGAPIQSSQIRLARVPVDGLPEHAATEVDEVAGQRLAGPMRKGEILTDAAMVGPGLLTGAAAGTVAVPVRIADPGSLELLRTGQSVDLVLTEEIGRDGPKSTILAAGVTVLWTGAGGAPPGGWLGTPKDAEGLVVVAAESDEARAIAGASSRGKVFFVLVDGAKR</sequence>
<dbReference type="RefSeq" id="WP_323277113.1">
    <property type="nucleotide sequence ID" value="NZ_JAYGGQ010000001.1"/>
</dbReference>